<feature type="transmembrane region" description="Helical" evidence="5">
    <location>
        <begin position="57"/>
        <end position="74"/>
    </location>
</feature>
<keyword evidence="7" id="KW-1185">Reference proteome</keyword>
<dbReference type="AlphaFoldDB" id="A0A316FE80"/>
<accession>A0A316FE80</accession>
<comment type="subcellular location">
    <subcellularLocation>
        <location evidence="1">Membrane</location>
        <topology evidence="1">Multi-pass membrane protein</topology>
    </subcellularLocation>
</comment>
<feature type="transmembrane region" description="Helical" evidence="5">
    <location>
        <begin position="81"/>
        <end position="99"/>
    </location>
</feature>
<dbReference type="InterPro" id="IPR032808">
    <property type="entry name" value="DoxX"/>
</dbReference>
<evidence type="ECO:0000256" key="1">
    <source>
        <dbReference type="ARBA" id="ARBA00004141"/>
    </source>
</evidence>
<dbReference type="OrthoDB" id="3576439at2"/>
<dbReference type="GO" id="GO:0016020">
    <property type="term" value="C:membrane"/>
    <property type="evidence" value="ECO:0007669"/>
    <property type="project" value="UniProtKB-SubCell"/>
</dbReference>
<keyword evidence="3 5" id="KW-1133">Transmembrane helix</keyword>
<dbReference type="Pfam" id="PF13564">
    <property type="entry name" value="DoxX_2"/>
    <property type="match status" value="1"/>
</dbReference>
<evidence type="ECO:0000313" key="6">
    <source>
        <dbReference type="EMBL" id="PWK47188.1"/>
    </source>
</evidence>
<evidence type="ECO:0000256" key="2">
    <source>
        <dbReference type="ARBA" id="ARBA00022692"/>
    </source>
</evidence>
<feature type="transmembrane region" description="Helical" evidence="5">
    <location>
        <begin position="105"/>
        <end position="122"/>
    </location>
</feature>
<feature type="transmembrane region" description="Helical" evidence="5">
    <location>
        <begin position="19"/>
        <end position="37"/>
    </location>
</feature>
<comment type="caution">
    <text evidence="6">The sequence shown here is derived from an EMBL/GenBank/DDBJ whole genome shotgun (WGS) entry which is preliminary data.</text>
</comment>
<name>A0A316FE80_9ACTN</name>
<dbReference type="Proteomes" id="UP000245697">
    <property type="component" value="Unassembled WGS sequence"/>
</dbReference>
<evidence type="ECO:0000256" key="4">
    <source>
        <dbReference type="ARBA" id="ARBA00023136"/>
    </source>
</evidence>
<keyword evidence="4 5" id="KW-0472">Membrane</keyword>
<gene>
    <name evidence="6" type="ORF">BC793_108303</name>
</gene>
<reference evidence="6 7" key="1">
    <citation type="submission" date="2018-05" db="EMBL/GenBank/DDBJ databases">
        <title>Genomic Encyclopedia of Archaeal and Bacterial Type Strains, Phase II (KMG-II): from individual species to whole genera.</title>
        <authorList>
            <person name="Goeker M."/>
        </authorList>
    </citation>
    <scope>NUCLEOTIDE SEQUENCE [LARGE SCALE GENOMIC DNA]</scope>
    <source>
        <strain evidence="6 7">DSM 45184</strain>
    </source>
</reference>
<evidence type="ECO:0000256" key="5">
    <source>
        <dbReference type="SAM" id="Phobius"/>
    </source>
</evidence>
<protein>
    <submittedName>
        <fullName evidence="6">DoxX-like protein</fullName>
    </submittedName>
</protein>
<dbReference type="EMBL" id="QGGR01000008">
    <property type="protein sequence ID" value="PWK47188.1"/>
    <property type="molecule type" value="Genomic_DNA"/>
</dbReference>
<organism evidence="6 7">
    <name type="scientific">Actinoplanes xinjiangensis</name>
    <dbReference type="NCBI Taxonomy" id="512350"/>
    <lineage>
        <taxon>Bacteria</taxon>
        <taxon>Bacillati</taxon>
        <taxon>Actinomycetota</taxon>
        <taxon>Actinomycetes</taxon>
        <taxon>Micromonosporales</taxon>
        <taxon>Micromonosporaceae</taxon>
        <taxon>Actinoplanes</taxon>
    </lineage>
</organism>
<evidence type="ECO:0000256" key="3">
    <source>
        <dbReference type="ARBA" id="ARBA00022989"/>
    </source>
</evidence>
<keyword evidence="2 5" id="KW-0812">Transmembrane</keyword>
<evidence type="ECO:0000313" key="7">
    <source>
        <dbReference type="Proteomes" id="UP000245697"/>
    </source>
</evidence>
<sequence>MTVAENAPAVSAVRFHRTLWALQGLLGVFLIVASAAPKLAGETNAVQTFDDMGAATWFRYFVGLVELAGGIGLLVPRLAGLAAAGLALLMVGATATQLFVLHGGALALTPVIIGAMCVFIAWGRRDSIRRLRARS</sequence>
<proteinExistence type="predicted"/>
<dbReference type="RefSeq" id="WP_109594691.1">
    <property type="nucleotide sequence ID" value="NZ_BONA01000049.1"/>
</dbReference>